<feature type="region of interest" description="Disordered" evidence="5">
    <location>
        <begin position="312"/>
        <end position="390"/>
    </location>
</feature>
<dbReference type="OrthoDB" id="3363151at2759"/>
<feature type="transmembrane region" description="Helical" evidence="6">
    <location>
        <begin position="220"/>
        <end position="239"/>
    </location>
</feature>
<feature type="transmembrane region" description="Helical" evidence="6">
    <location>
        <begin position="189"/>
        <end position="208"/>
    </location>
</feature>
<dbReference type="PANTHER" id="PTHR28293:SF1">
    <property type="entry name" value="NUCLEAR RIM PROTEIN 1"/>
    <property type="match status" value="1"/>
</dbReference>
<evidence type="ECO:0000256" key="3">
    <source>
        <dbReference type="ARBA" id="ARBA00022989"/>
    </source>
</evidence>
<reference evidence="7 8" key="1">
    <citation type="journal article" date="2018" name="Nat. Ecol. Evol.">
        <title>Pezizomycetes genomes reveal the molecular basis of ectomycorrhizal truffle lifestyle.</title>
        <authorList>
            <person name="Murat C."/>
            <person name="Payen T."/>
            <person name="Noel B."/>
            <person name="Kuo A."/>
            <person name="Morin E."/>
            <person name="Chen J."/>
            <person name="Kohler A."/>
            <person name="Krizsan K."/>
            <person name="Balestrini R."/>
            <person name="Da Silva C."/>
            <person name="Montanini B."/>
            <person name="Hainaut M."/>
            <person name="Levati E."/>
            <person name="Barry K.W."/>
            <person name="Belfiori B."/>
            <person name="Cichocki N."/>
            <person name="Clum A."/>
            <person name="Dockter R.B."/>
            <person name="Fauchery L."/>
            <person name="Guy J."/>
            <person name="Iotti M."/>
            <person name="Le Tacon F."/>
            <person name="Lindquist E.A."/>
            <person name="Lipzen A."/>
            <person name="Malagnac F."/>
            <person name="Mello A."/>
            <person name="Molinier V."/>
            <person name="Miyauchi S."/>
            <person name="Poulain J."/>
            <person name="Riccioni C."/>
            <person name="Rubini A."/>
            <person name="Sitrit Y."/>
            <person name="Splivallo R."/>
            <person name="Traeger S."/>
            <person name="Wang M."/>
            <person name="Zifcakova L."/>
            <person name="Wipf D."/>
            <person name="Zambonelli A."/>
            <person name="Paolocci F."/>
            <person name="Nowrousian M."/>
            <person name="Ottonello S."/>
            <person name="Baldrian P."/>
            <person name="Spatafora J.W."/>
            <person name="Henrissat B."/>
            <person name="Nagy L.G."/>
            <person name="Aury J.M."/>
            <person name="Wincker P."/>
            <person name="Grigoriev I.V."/>
            <person name="Bonfante P."/>
            <person name="Martin F.M."/>
        </authorList>
    </citation>
    <scope>NUCLEOTIDE SEQUENCE [LARGE SCALE GENOMIC DNA]</scope>
    <source>
        <strain evidence="7 8">RN42</strain>
    </source>
</reference>
<keyword evidence="3 6" id="KW-1133">Transmembrane helix</keyword>
<evidence type="ECO:0000256" key="4">
    <source>
        <dbReference type="ARBA" id="ARBA00023136"/>
    </source>
</evidence>
<dbReference type="Pfam" id="PF10332">
    <property type="entry name" value="DUF2418"/>
    <property type="match status" value="1"/>
</dbReference>
<name>A0A3N4IQZ9_ASCIM</name>
<evidence type="ECO:0000256" key="1">
    <source>
        <dbReference type="ARBA" id="ARBA00004127"/>
    </source>
</evidence>
<dbReference type="AlphaFoldDB" id="A0A3N4IQZ9"/>
<dbReference type="EMBL" id="ML119646">
    <property type="protein sequence ID" value="RPA87857.1"/>
    <property type="molecule type" value="Genomic_DNA"/>
</dbReference>
<dbReference type="GO" id="GO:0012505">
    <property type="term" value="C:endomembrane system"/>
    <property type="evidence" value="ECO:0007669"/>
    <property type="project" value="UniProtKB-SubCell"/>
</dbReference>
<dbReference type="GO" id="GO:0007096">
    <property type="term" value="P:regulation of exit from mitosis"/>
    <property type="evidence" value="ECO:0007669"/>
    <property type="project" value="TreeGrafter"/>
</dbReference>
<evidence type="ECO:0000256" key="5">
    <source>
        <dbReference type="SAM" id="MobiDB-lite"/>
    </source>
</evidence>
<keyword evidence="4 6" id="KW-0472">Membrane</keyword>
<sequence length="390" mass="42921">MARQRYVRRQSWTDRILGFINIYDHFLAITTELDSYDVDPQAVGLPIAVALNVLAFLASANSGGTGWSDSDVLMVPDGRGGYTIPGRNNLGVFCYFASWFLGIAAAVNALVCFGGQKRYRFFEKTLDAVPSTPSAHRVPVESSPAQSSPMRLVSSVMKPITGATKEKVQTIPGENADVWEVAAWRPSPISLYLFATFSPIHILIYWLSLPIAADATSPTTTYITVIVTILVVSAQNTYLTKAFLQQSKDDALIHKEVFNEYDIKYVNPRLNKIYRDVSTSTESGGQVEAYVPQTLRSPFTISANPAYRSYTESATSHAVPESPNLRNIPQPRFPMTPKTRRSMSPVKRTVGQSVGNIPGFSDISTGGVTPRRSKIGTTGSNLFGSERRRY</sequence>
<dbReference type="STRING" id="1160509.A0A3N4IQZ9"/>
<proteinExistence type="predicted"/>
<dbReference type="InterPro" id="IPR018819">
    <property type="entry name" value="Nur1/Mug154"/>
</dbReference>
<accession>A0A3N4IQZ9</accession>
<keyword evidence="2 6" id="KW-0812">Transmembrane</keyword>
<dbReference type="GO" id="GO:0043007">
    <property type="term" value="P:maintenance of rDNA"/>
    <property type="evidence" value="ECO:0007669"/>
    <property type="project" value="TreeGrafter"/>
</dbReference>
<dbReference type="Proteomes" id="UP000275078">
    <property type="component" value="Unassembled WGS sequence"/>
</dbReference>
<keyword evidence="8" id="KW-1185">Reference proteome</keyword>
<feature type="transmembrane region" description="Helical" evidence="6">
    <location>
        <begin position="90"/>
        <end position="114"/>
    </location>
</feature>
<feature type="transmembrane region" description="Helical" evidence="6">
    <location>
        <begin position="42"/>
        <end position="60"/>
    </location>
</feature>
<comment type="subcellular location">
    <subcellularLocation>
        <location evidence="1">Endomembrane system</location>
        <topology evidence="1">Multi-pass membrane protein</topology>
    </subcellularLocation>
</comment>
<evidence type="ECO:0000313" key="7">
    <source>
        <dbReference type="EMBL" id="RPA87857.1"/>
    </source>
</evidence>
<evidence type="ECO:0000256" key="6">
    <source>
        <dbReference type="SAM" id="Phobius"/>
    </source>
</evidence>
<gene>
    <name evidence="7" type="ORF">BJ508DRAFT_410537</name>
</gene>
<evidence type="ECO:0000256" key="2">
    <source>
        <dbReference type="ARBA" id="ARBA00022692"/>
    </source>
</evidence>
<organism evidence="7 8">
    <name type="scientific">Ascobolus immersus RN42</name>
    <dbReference type="NCBI Taxonomy" id="1160509"/>
    <lineage>
        <taxon>Eukaryota</taxon>
        <taxon>Fungi</taxon>
        <taxon>Dikarya</taxon>
        <taxon>Ascomycota</taxon>
        <taxon>Pezizomycotina</taxon>
        <taxon>Pezizomycetes</taxon>
        <taxon>Pezizales</taxon>
        <taxon>Ascobolaceae</taxon>
        <taxon>Ascobolus</taxon>
    </lineage>
</organism>
<dbReference type="PANTHER" id="PTHR28293">
    <property type="entry name" value="NUCLEAR RIM PROTEIN 1"/>
    <property type="match status" value="1"/>
</dbReference>
<protein>
    <submittedName>
        <fullName evidence="7">Uncharacterized protein</fullName>
    </submittedName>
</protein>
<evidence type="ECO:0000313" key="8">
    <source>
        <dbReference type="Proteomes" id="UP000275078"/>
    </source>
</evidence>